<dbReference type="Proteomes" id="UP000694388">
    <property type="component" value="Unplaced"/>
</dbReference>
<accession>A0A8C4R677</accession>
<dbReference type="InterPro" id="IPR050782">
    <property type="entry name" value="PP1_regulatory_subunit_3"/>
</dbReference>
<sequence length="295" mass="33506">MWCIYIVPGPPLPVPVMITGDDDDEEEEEEEVNPRCCTVIAAEVPLVSASLHVLSASEERPKRVRFADSLGLDLFSIRHFDSIESPPEWSPCSAAGGPWPPRLDGCFLEPRFVPPASRLDFPERLLRQRVCFESLDVADSPDFVRGTVLVLNLAYEKTVHVRYTFDRWNSYCDVLSVYVPSSGDGRTDRFVFSLPLPLDLESGSCLQFALRYRTAGAEFWDNNHGEDYCVCLPRDQIGSKRYTLTKWSFTCPYCVSMAGWDTRYGSHTLLHQWGDSRVVYLIITWSLIAMKAYLV</sequence>
<feature type="domain" description="CBM21" evidence="1">
    <location>
        <begin position="122"/>
        <end position="231"/>
    </location>
</feature>
<name>A0A8C4R677_EPTBU</name>
<dbReference type="Pfam" id="PF03370">
    <property type="entry name" value="CBM_21"/>
    <property type="match status" value="1"/>
</dbReference>
<keyword evidence="3" id="KW-1185">Reference proteome</keyword>
<dbReference type="PROSITE" id="PS51159">
    <property type="entry name" value="CBM21"/>
    <property type="match status" value="1"/>
</dbReference>
<dbReference type="AlphaFoldDB" id="A0A8C4R677"/>
<evidence type="ECO:0000259" key="1">
    <source>
        <dbReference type="PROSITE" id="PS51159"/>
    </source>
</evidence>
<reference evidence="2" key="1">
    <citation type="submission" date="2025-08" db="UniProtKB">
        <authorList>
            <consortium name="Ensembl"/>
        </authorList>
    </citation>
    <scope>IDENTIFICATION</scope>
</reference>
<reference evidence="2" key="2">
    <citation type="submission" date="2025-09" db="UniProtKB">
        <authorList>
            <consortium name="Ensembl"/>
        </authorList>
    </citation>
    <scope>IDENTIFICATION</scope>
</reference>
<dbReference type="Gene3D" id="2.60.40.2440">
    <property type="entry name" value="Carbohydrate binding type-21 domain"/>
    <property type="match status" value="1"/>
</dbReference>
<evidence type="ECO:0000313" key="3">
    <source>
        <dbReference type="Proteomes" id="UP000694388"/>
    </source>
</evidence>
<dbReference type="OMA" id="CADVTSH"/>
<dbReference type="GO" id="GO:0000164">
    <property type="term" value="C:protein phosphatase type 1 complex"/>
    <property type="evidence" value="ECO:0007669"/>
    <property type="project" value="TreeGrafter"/>
</dbReference>
<dbReference type="PANTHER" id="PTHR12307">
    <property type="entry name" value="PROTEIN PHOSPHATASE 1 REGULATORY SUBUNIT"/>
    <property type="match status" value="1"/>
</dbReference>
<organism evidence="2 3">
    <name type="scientific">Eptatretus burgeri</name>
    <name type="common">Inshore hagfish</name>
    <dbReference type="NCBI Taxonomy" id="7764"/>
    <lineage>
        <taxon>Eukaryota</taxon>
        <taxon>Metazoa</taxon>
        <taxon>Chordata</taxon>
        <taxon>Craniata</taxon>
        <taxon>Vertebrata</taxon>
        <taxon>Cyclostomata</taxon>
        <taxon>Myxini</taxon>
        <taxon>Myxiniformes</taxon>
        <taxon>Myxinidae</taxon>
        <taxon>Eptatretinae</taxon>
        <taxon>Eptatretus</taxon>
    </lineage>
</organism>
<dbReference type="GeneTree" id="ENSGT00940000161906"/>
<dbReference type="Ensembl" id="ENSEBUT00000026272.1">
    <property type="protein sequence ID" value="ENSEBUP00000025696.1"/>
    <property type="gene ID" value="ENSEBUG00000015831.1"/>
</dbReference>
<dbReference type="GO" id="GO:0005979">
    <property type="term" value="P:regulation of glycogen biosynthetic process"/>
    <property type="evidence" value="ECO:0007669"/>
    <property type="project" value="TreeGrafter"/>
</dbReference>
<dbReference type="GO" id="GO:2001069">
    <property type="term" value="F:glycogen binding"/>
    <property type="evidence" value="ECO:0007669"/>
    <property type="project" value="TreeGrafter"/>
</dbReference>
<proteinExistence type="predicted"/>
<dbReference type="GO" id="GO:0008157">
    <property type="term" value="F:protein phosphatase 1 binding"/>
    <property type="evidence" value="ECO:0007669"/>
    <property type="project" value="TreeGrafter"/>
</dbReference>
<dbReference type="InterPro" id="IPR005036">
    <property type="entry name" value="CBM21_dom"/>
</dbReference>
<protein>
    <recommendedName>
        <fullName evidence="1">CBM21 domain-containing protein</fullName>
    </recommendedName>
</protein>
<evidence type="ECO:0000313" key="2">
    <source>
        <dbReference type="Ensembl" id="ENSEBUP00000025696.1"/>
    </source>
</evidence>
<dbReference type="PANTHER" id="PTHR12307:SF20">
    <property type="entry name" value="PROTEIN PHOSPHATASE 1 REGULATORY SUBUNIT 3E"/>
    <property type="match status" value="1"/>
</dbReference>
<dbReference type="InterPro" id="IPR038175">
    <property type="entry name" value="CBM21_dom_sf"/>
</dbReference>